<keyword evidence="3" id="KW-1185">Reference proteome</keyword>
<protein>
    <submittedName>
        <fullName evidence="2">Flavodoxin domain-containing protein</fullName>
    </submittedName>
</protein>
<organism evidence="2 3">
    <name type="scientific">Massilimicrobiota timonensis</name>
    <dbReference type="NCBI Taxonomy" id="1776392"/>
    <lineage>
        <taxon>Bacteria</taxon>
        <taxon>Bacillati</taxon>
        <taxon>Bacillota</taxon>
        <taxon>Erysipelotrichia</taxon>
        <taxon>Erysipelotrichales</taxon>
        <taxon>Erysipelotrichaceae</taxon>
        <taxon>Massilimicrobiota</taxon>
    </lineage>
</organism>
<dbReference type="RefSeq" id="WP_087304672.1">
    <property type="nucleotide sequence ID" value="NZ_JAUDCK010000044.1"/>
</dbReference>
<feature type="domain" description="Flavodoxin" evidence="1">
    <location>
        <begin position="4"/>
        <end position="138"/>
    </location>
</feature>
<dbReference type="Proteomes" id="UP001529275">
    <property type="component" value="Unassembled WGS sequence"/>
</dbReference>
<proteinExistence type="predicted"/>
<reference evidence="3" key="1">
    <citation type="submission" date="2023-06" db="EMBL/GenBank/DDBJ databases">
        <title>Identification and characterization of horizontal gene transfer across gut microbiota members of farm animals based on homology search.</title>
        <authorList>
            <person name="Zeman M."/>
            <person name="Kubasova T."/>
            <person name="Jahodarova E."/>
            <person name="Nykrynova M."/>
            <person name="Rychlik I."/>
        </authorList>
    </citation>
    <scope>NUCLEOTIDE SEQUENCE [LARGE SCALE GENOMIC DNA]</scope>
    <source>
        <strain evidence="3">ET341</strain>
    </source>
</reference>
<evidence type="ECO:0000259" key="1">
    <source>
        <dbReference type="Pfam" id="PF12724"/>
    </source>
</evidence>
<sequence>MKGIIIYGSHYGTTKQYAEELSRLTYLPLENEEDVNNIHDDFIVYLGGLYAGGVKGLKHIVKMIPSQTQMIVVTVGLADVQDEQNIKNIRHALQQQLSPELFHGSKFFHLRGGIDYSKLSFKHKTMMTLLYKVTKNKPRENMTAEDQAMVDSYNKKVDFVDFQALKPIVEEINFIMQGESK</sequence>
<name>A0ABT7UKJ0_9FIRM</name>
<dbReference type="InterPro" id="IPR052200">
    <property type="entry name" value="Protoporphyrinogen_IX_DH"/>
</dbReference>
<dbReference type="EMBL" id="JAUDCK010000044">
    <property type="protein sequence ID" value="MDM8196646.1"/>
    <property type="molecule type" value="Genomic_DNA"/>
</dbReference>
<accession>A0ABT7UKJ0</accession>
<evidence type="ECO:0000313" key="2">
    <source>
        <dbReference type="EMBL" id="MDM8196646.1"/>
    </source>
</evidence>
<comment type="caution">
    <text evidence="2">The sequence shown here is derived from an EMBL/GenBank/DDBJ whole genome shotgun (WGS) entry which is preliminary data.</text>
</comment>
<dbReference type="Pfam" id="PF12724">
    <property type="entry name" value="Flavodoxin_5"/>
    <property type="match status" value="1"/>
</dbReference>
<gene>
    <name evidence="2" type="ORF">QUV98_09995</name>
</gene>
<dbReference type="PANTHER" id="PTHR38030:SF2">
    <property type="entry name" value="PROTOPORPHYRINOGEN IX DEHYDROGENASE [QUINONE]"/>
    <property type="match status" value="1"/>
</dbReference>
<dbReference type="InterPro" id="IPR029039">
    <property type="entry name" value="Flavoprotein-like_sf"/>
</dbReference>
<dbReference type="SUPFAM" id="SSF52218">
    <property type="entry name" value="Flavoproteins"/>
    <property type="match status" value="1"/>
</dbReference>
<evidence type="ECO:0000313" key="3">
    <source>
        <dbReference type="Proteomes" id="UP001529275"/>
    </source>
</evidence>
<dbReference type="PANTHER" id="PTHR38030">
    <property type="entry name" value="PROTOPORPHYRINOGEN IX DEHYDROGENASE [MENAQUINONE]"/>
    <property type="match status" value="1"/>
</dbReference>
<dbReference type="InterPro" id="IPR026816">
    <property type="entry name" value="Flavodoxin_dom"/>
</dbReference>